<dbReference type="AlphaFoldDB" id="A0A1I7X7N1"/>
<name>A0A1I7X7N1_HETBA</name>
<accession>A0A1I7X7N1</accession>
<proteinExistence type="predicted"/>
<keyword evidence="1" id="KW-1185">Reference proteome</keyword>
<reference evidence="2" key="1">
    <citation type="submission" date="2016-11" db="UniProtKB">
        <authorList>
            <consortium name="WormBaseParasite"/>
        </authorList>
    </citation>
    <scope>IDENTIFICATION</scope>
</reference>
<dbReference type="Proteomes" id="UP000095283">
    <property type="component" value="Unplaced"/>
</dbReference>
<sequence length="59" mass="7340">MLNKFPSIVRSRMKKCPQLTQRHKDERLCWARIFMRYDWEKVQLLRVFKNGIINSLFRI</sequence>
<dbReference type="WBParaSite" id="Hba_13401">
    <property type="protein sequence ID" value="Hba_13401"/>
    <property type="gene ID" value="Hba_13401"/>
</dbReference>
<organism evidence="1 2">
    <name type="scientific">Heterorhabditis bacteriophora</name>
    <name type="common">Entomopathogenic nematode worm</name>
    <dbReference type="NCBI Taxonomy" id="37862"/>
    <lineage>
        <taxon>Eukaryota</taxon>
        <taxon>Metazoa</taxon>
        <taxon>Ecdysozoa</taxon>
        <taxon>Nematoda</taxon>
        <taxon>Chromadorea</taxon>
        <taxon>Rhabditida</taxon>
        <taxon>Rhabditina</taxon>
        <taxon>Rhabditomorpha</taxon>
        <taxon>Strongyloidea</taxon>
        <taxon>Heterorhabditidae</taxon>
        <taxon>Heterorhabditis</taxon>
    </lineage>
</organism>
<evidence type="ECO:0000313" key="2">
    <source>
        <dbReference type="WBParaSite" id="Hba_13401"/>
    </source>
</evidence>
<evidence type="ECO:0000313" key="1">
    <source>
        <dbReference type="Proteomes" id="UP000095283"/>
    </source>
</evidence>
<protein>
    <submittedName>
        <fullName evidence="2">Uncharacterized protein</fullName>
    </submittedName>
</protein>